<name>A0A249KUX7_9ACTN</name>
<dbReference type="GO" id="GO:0016628">
    <property type="term" value="F:oxidoreductase activity, acting on the CH-CH group of donors, NAD or NADP as acceptor"/>
    <property type="evidence" value="ECO:0007669"/>
    <property type="project" value="InterPro"/>
</dbReference>
<dbReference type="GO" id="GO:0000271">
    <property type="term" value="P:polysaccharide biosynthetic process"/>
    <property type="evidence" value="ECO:0007669"/>
    <property type="project" value="InterPro"/>
</dbReference>
<comment type="similarity">
    <text evidence="1 4">Belongs to the UDP-glucose/GDP-mannose dehydrogenase family.</text>
</comment>
<dbReference type="InterPro" id="IPR017476">
    <property type="entry name" value="UDP-Glc/GDP-Man"/>
</dbReference>
<dbReference type="Gene3D" id="3.40.50.720">
    <property type="entry name" value="NAD(P)-binding Rossmann-like Domain"/>
    <property type="match status" value="2"/>
</dbReference>
<reference evidence="6 7" key="1">
    <citation type="submission" date="2016-07" db="EMBL/GenBank/DDBJ databases">
        <title>High microdiversification within the ubiquitous acI lineage of Actinobacteria.</title>
        <authorList>
            <person name="Neuenschwander S.M."/>
            <person name="Salcher M."/>
            <person name="Ghai R."/>
            <person name="Pernthaler J."/>
        </authorList>
    </citation>
    <scope>NUCLEOTIDE SEQUENCE [LARGE SCALE GENOMIC DNA]</scope>
    <source>
        <strain evidence="6">MMS-IIA-15</strain>
    </source>
</reference>
<dbReference type="PANTHER" id="PTHR43491:SF2">
    <property type="entry name" value="UDP-N-ACETYL-D-MANNOSAMINE DEHYDROGENASE"/>
    <property type="match status" value="1"/>
</dbReference>
<proteinExistence type="inferred from homology"/>
<evidence type="ECO:0000313" key="6">
    <source>
        <dbReference type="EMBL" id="ASY20499.1"/>
    </source>
</evidence>
<evidence type="ECO:0000256" key="1">
    <source>
        <dbReference type="ARBA" id="ARBA00006601"/>
    </source>
</evidence>
<dbReference type="InterPro" id="IPR001732">
    <property type="entry name" value="UDP-Glc/GDP-Man_DH_N"/>
</dbReference>
<organism evidence="6 7">
    <name type="scientific">Candidatus Planktophila vernalis</name>
    <dbReference type="NCBI Taxonomy" id="1884907"/>
    <lineage>
        <taxon>Bacteria</taxon>
        <taxon>Bacillati</taxon>
        <taxon>Actinomycetota</taxon>
        <taxon>Actinomycetes</taxon>
        <taxon>Candidatus Nanopelagicales</taxon>
        <taxon>Candidatus Nanopelagicaceae</taxon>
        <taxon>Candidatus Planktophila</taxon>
    </lineage>
</organism>
<dbReference type="Pfam" id="PF03721">
    <property type="entry name" value="UDPG_MGDP_dh_N"/>
    <property type="match status" value="1"/>
</dbReference>
<dbReference type="Pfam" id="PF03720">
    <property type="entry name" value="UDPG_MGDP_dh_C"/>
    <property type="match status" value="1"/>
</dbReference>
<evidence type="ECO:0000256" key="3">
    <source>
        <dbReference type="ARBA" id="ARBA00023027"/>
    </source>
</evidence>
<protein>
    <submittedName>
        <fullName evidence="6">UDP-N-acetyl-D-glucosamine dehydrogenase</fullName>
    </submittedName>
</protein>
<evidence type="ECO:0000259" key="5">
    <source>
        <dbReference type="SMART" id="SM00984"/>
    </source>
</evidence>
<dbReference type="KEGG" id="pvn:A7sIIA15_06625"/>
<sequence>MPKGQPDEIAIIGQGYVGLPLAMSAVKAGWKVYGVDLDLGKIEKLRQGVSPVEDIQGSEIKSALERDLYEPTADFERISQAKVIAICVPTPLDDSLKPDLSMLRSAATSIAPYLAKGTLLVSESTSFPGTLRNVIIPIIMEHQENKSKDLKFACAPERVNPGDKVWNQGNTPRLVGGIDSDSLESAVGFYQQICDSVVSVSSPEVAEAAKLLENTFRLVNIALVDELTQACSAADLSVYEVIAAANTKPYGFMAFYPGVGIGGHCIPVDHSYLTSWADSNGVSLDLTKSASRVSRNMPSYVAQRALSLVAGITNPKILILGVSYKPGVADVRETPASELKLALEDLGAQVVWHDPLVANWEGTSSVDLNVDYDVAILATNQPGMQLNLLRNDRKPLLDCTNSKIMGKKVFNL</sequence>
<keyword evidence="2" id="KW-0560">Oxidoreductase</keyword>
<gene>
    <name evidence="6" type="ORF">A7sIIA15_06625</name>
</gene>
<feature type="domain" description="UDP-glucose/GDP-mannose dehydrogenase C-terminal" evidence="5">
    <location>
        <begin position="318"/>
        <end position="399"/>
    </location>
</feature>
<evidence type="ECO:0000313" key="7">
    <source>
        <dbReference type="Proteomes" id="UP000217186"/>
    </source>
</evidence>
<dbReference type="PANTHER" id="PTHR43491">
    <property type="entry name" value="UDP-N-ACETYL-D-MANNOSAMINE DEHYDROGENASE"/>
    <property type="match status" value="1"/>
</dbReference>
<dbReference type="InterPro" id="IPR036291">
    <property type="entry name" value="NAD(P)-bd_dom_sf"/>
</dbReference>
<dbReference type="SUPFAM" id="SSF48179">
    <property type="entry name" value="6-phosphogluconate dehydrogenase C-terminal domain-like"/>
    <property type="match status" value="1"/>
</dbReference>
<dbReference type="NCBIfam" id="TIGR03026">
    <property type="entry name" value="NDP-sugDHase"/>
    <property type="match status" value="1"/>
</dbReference>
<dbReference type="RefSeq" id="WP_190279135.1">
    <property type="nucleotide sequence ID" value="NZ_CP016776.1"/>
</dbReference>
<evidence type="ECO:0000256" key="2">
    <source>
        <dbReference type="ARBA" id="ARBA00023002"/>
    </source>
</evidence>
<dbReference type="PIRSF" id="PIRSF500136">
    <property type="entry name" value="UDP_ManNAc_DH"/>
    <property type="match status" value="1"/>
</dbReference>
<dbReference type="InterPro" id="IPR036220">
    <property type="entry name" value="UDP-Glc/GDP-Man_DH_C_sf"/>
</dbReference>
<dbReference type="PIRSF" id="PIRSF000124">
    <property type="entry name" value="UDPglc_GDPman_dh"/>
    <property type="match status" value="1"/>
</dbReference>
<dbReference type="InterPro" id="IPR008927">
    <property type="entry name" value="6-PGluconate_DH-like_C_sf"/>
</dbReference>
<dbReference type="EMBL" id="CP016776">
    <property type="protein sequence ID" value="ASY20499.1"/>
    <property type="molecule type" value="Genomic_DNA"/>
</dbReference>
<dbReference type="GO" id="GO:0016616">
    <property type="term" value="F:oxidoreductase activity, acting on the CH-OH group of donors, NAD or NADP as acceptor"/>
    <property type="evidence" value="ECO:0007669"/>
    <property type="project" value="InterPro"/>
</dbReference>
<accession>A0A249KUX7</accession>
<dbReference type="GO" id="GO:0051287">
    <property type="term" value="F:NAD binding"/>
    <property type="evidence" value="ECO:0007669"/>
    <property type="project" value="InterPro"/>
</dbReference>
<dbReference type="InterPro" id="IPR014026">
    <property type="entry name" value="UDP-Glc/GDP-Man_DH_dimer"/>
</dbReference>
<keyword evidence="3" id="KW-0520">NAD</keyword>
<dbReference type="SUPFAM" id="SSF51735">
    <property type="entry name" value="NAD(P)-binding Rossmann-fold domains"/>
    <property type="match status" value="1"/>
</dbReference>
<dbReference type="Proteomes" id="UP000217186">
    <property type="component" value="Chromosome"/>
</dbReference>
<keyword evidence="7" id="KW-1185">Reference proteome</keyword>
<dbReference type="SMART" id="SM00984">
    <property type="entry name" value="UDPG_MGDP_dh_C"/>
    <property type="match status" value="1"/>
</dbReference>
<dbReference type="InterPro" id="IPR014027">
    <property type="entry name" value="UDP-Glc/GDP-Man_DH_C"/>
</dbReference>
<dbReference type="AlphaFoldDB" id="A0A249KUX7"/>
<dbReference type="InterPro" id="IPR028359">
    <property type="entry name" value="UDP_ManNAc/GlcNAc_DH"/>
</dbReference>
<dbReference type="SUPFAM" id="SSF52413">
    <property type="entry name" value="UDP-glucose/GDP-mannose dehydrogenase C-terminal domain"/>
    <property type="match status" value="1"/>
</dbReference>
<dbReference type="Pfam" id="PF00984">
    <property type="entry name" value="UDPG_MGDP_dh"/>
    <property type="match status" value="1"/>
</dbReference>
<evidence type="ECO:0000256" key="4">
    <source>
        <dbReference type="PIRNR" id="PIRNR000124"/>
    </source>
</evidence>